<feature type="transmembrane region" description="Helical" evidence="12">
    <location>
        <begin position="85"/>
        <end position="105"/>
    </location>
</feature>
<keyword evidence="9 12" id="KW-1133">Transmembrane helix</keyword>
<keyword evidence="6 12" id="KW-0812">Transmembrane</keyword>
<evidence type="ECO:0000256" key="12">
    <source>
        <dbReference type="SAM" id="Phobius"/>
    </source>
</evidence>
<proteinExistence type="inferred from homology"/>
<dbReference type="OrthoDB" id="9776710at2"/>
<keyword evidence="7" id="KW-0479">Metal-binding</keyword>
<keyword evidence="10" id="KW-0408">Iron</keyword>
<dbReference type="GO" id="GO:0046872">
    <property type="term" value="F:metal ion binding"/>
    <property type="evidence" value="ECO:0007669"/>
    <property type="project" value="UniProtKB-KW"/>
</dbReference>
<evidence type="ECO:0000256" key="11">
    <source>
        <dbReference type="ARBA" id="ARBA00023136"/>
    </source>
</evidence>
<dbReference type="GO" id="GO:0016682">
    <property type="term" value="F:oxidoreductase activity, acting on diphenols and related substances as donors, oxygen as acceptor"/>
    <property type="evidence" value="ECO:0007669"/>
    <property type="project" value="TreeGrafter"/>
</dbReference>
<sequence length="340" mass="37940">MDLQTMQIIWFILVAVLFTGFFILEGFDFGVGILLPFMGKDDLERRTVINTIGPFWDGNEVWLITAGGAIFAAFPHWYATLFSGFYLALLLMLVALIFRGLAFEYRSKRDNPTWRSFWDWSIFFGSAIPALLWGVAMANFIRGVPIDASMNYTGGFFNLLNPYALACGLASLTIFTLHGAVFLTLKTTDELHERAMGLAKKLWVPATALSLVFAVYTFVETDLFARLGVNPGAIPIFSVLALLSVIVLLNKGASGWAFVMTAISIAFSTITIFMGLFPRVLVSSTNPDWSLTIYNASSSQYTLGIMTTVAAIFVPIVLLYQGWSYWVFRQRVTKDSKLEY</sequence>
<evidence type="ECO:0000256" key="1">
    <source>
        <dbReference type="ARBA" id="ARBA00004651"/>
    </source>
</evidence>
<evidence type="ECO:0000256" key="5">
    <source>
        <dbReference type="ARBA" id="ARBA00022617"/>
    </source>
</evidence>
<evidence type="ECO:0000313" key="13">
    <source>
        <dbReference type="EMBL" id="AOS82995.1"/>
    </source>
</evidence>
<keyword evidence="8" id="KW-0249">Electron transport</keyword>
<dbReference type="GO" id="GO:0019646">
    <property type="term" value="P:aerobic electron transport chain"/>
    <property type="evidence" value="ECO:0007669"/>
    <property type="project" value="TreeGrafter"/>
</dbReference>
<evidence type="ECO:0000256" key="3">
    <source>
        <dbReference type="ARBA" id="ARBA00022448"/>
    </source>
</evidence>
<reference evidence="13" key="1">
    <citation type="submission" date="2016-09" db="EMBL/GenBank/DDBJ databases">
        <title>Genome sequence of Chlorobaculum limnaeum.</title>
        <authorList>
            <person name="Liu Z."/>
            <person name="Tank M."/>
            <person name="Bryant D.A."/>
        </authorList>
    </citation>
    <scope>NUCLEOTIDE SEQUENCE [LARGE SCALE GENOMIC DNA]</scope>
    <source>
        <strain evidence="13">DSM 1677</strain>
    </source>
</reference>
<evidence type="ECO:0000256" key="2">
    <source>
        <dbReference type="ARBA" id="ARBA00007543"/>
    </source>
</evidence>
<dbReference type="GO" id="GO:0009055">
    <property type="term" value="F:electron transfer activity"/>
    <property type="evidence" value="ECO:0007669"/>
    <property type="project" value="TreeGrafter"/>
</dbReference>
<comment type="subcellular location">
    <subcellularLocation>
        <location evidence="1">Cell membrane</location>
        <topology evidence="1">Multi-pass membrane protein</topology>
    </subcellularLocation>
</comment>
<organism evidence="13 14">
    <name type="scientific">Chlorobaculum limnaeum</name>
    <dbReference type="NCBI Taxonomy" id="274537"/>
    <lineage>
        <taxon>Bacteria</taxon>
        <taxon>Pseudomonadati</taxon>
        <taxon>Chlorobiota</taxon>
        <taxon>Chlorobiia</taxon>
        <taxon>Chlorobiales</taxon>
        <taxon>Chlorobiaceae</taxon>
        <taxon>Chlorobaculum</taxon>
    </lineage>
</organism>
<evidence type="ECO:0000256" key="8">
    <source>
        <dbReference type="ARBA" id="ARBA00022982"/>
    </source>
</evidence>
<dbReference type="STRING" id="274537.BIU88_01840"/>
<gene>
    <name evidence="13" type="ORF">BIU88_01840</name>
</gene>
<feature type="transmembrane region" description="Helical" evidence="12">
    <location>
        <begin position="202"/>
        <end position="219"/>
    </location>
</feature>
<dbReference type="GO" id="GO:0070069">
    <property type="term" value="C:cytochrome complex"/>
    <property type="evidence" value="ECO:0007669"/>
    <property type="project" value="TreeGrafter"/>
</dbReference>
<keyword evidence="5" id="KW-0349">Heme</keyword>
<keyword evidence="3" id="KW-0813">Transport</keyword>
<feature type="transmembrane region" description="Helical" evidence="12">
    <location>
        <begin position="161"/>
        <end position="181"/>
    </location>
</feature>
<evidence type="ECO:0000256" key="7">
    <source>
        <dbReference type="ARBA" id="ARBA00022723"/>
    </source>
</evidence>
<dbReference type="NCBIfam" id="TIGR00203">
    <property type="entry name" value="cydB"/>
    <property type="match status" value="1"/>
</dbReference>
<dbReference type="Pfam" id="PF02322">
    <property type="entry name" value="Cyt_bd_oxida_II"/>
    <property type="match status" value="1"/>
</dbReference>
<feature type="transmembrane region" description="Helical" evidence="12">
    <location>
        <begin position="231"/>
        <end position="249"/>
    </location>
</feature>
<evidence type="ECO:0000256" key="10">
    <source>
        <dbReference type="ARBA" id="ARBA00023004"/>
    </source>
</evidence>
<keyword evidence="14" id="KW-1185">Reference proteome</keyword>
<dbReference type="KEGG" id="clz:BIU88_01840"/>
<dbReference type="PIRSF" id="PIRSF000267">
    <property type="entry name" value="Cyt_oxidse_sub2"/>
    <property type="match status" value="1"/>
</dbReference>
<keyword evidence="4" id="KW-1003">Cell membrane</keyword>
<dbReference type="EMBL" id="CP017305">
    <property type="protein sequence ID" value="AOS82995.1"/>
    <property type="molecule type" value="Genomic_DNA"/>
</dbReference>
<dbReference type="InterPro" id="IPR003317">
    <property type="entry name" value="Cyt-d_oxidase_su2"/>
</dbReference>
<evidence type="ECO:0000256" key="6">
    <source>
        <dbReference type="ARBA" id="ARBA00022692"/>
    </source>
</evidence>
<dbReference type="AlphaFoldDB" id="A0A1D8D0Q4"/>
<evidence type="ECO:0000313" key="14">
    <source>
        <dbReference type="Proteomes" id="UP000095185"/>
    </source>
</evidence>
<dbReference type="PANTHER" id="PTHR43141">
    <property type="entry name" value="CYTOCHROME BD2 SUBUNIT II"/>
    <property type="match status" value="1"/>
</dbReference>
<dbReference type="RefSeq" id="WP_069808723.1">
    <property type="nucleotide sequence ID" value="NZ_CP017305.1"/>
</dbReference>
<feature type="transmembrane region" description="Helical" evidence="12">
    <location>
        <begin position="117"/>
        <end position="141"/>
    </location>
</feature>
<feature type="transmembrane region" description="Helical" evidence="12">
    <location>
        <begin position="301"/>
        <end position="328"/>
    </location>
</feature>
<dbReference type="PANTHER" id="PTHR43141:SF5">
    <property type="entry name" value="CYTOCHROME BD-I UBIQUINOL OXIDASE SUBUNIT 2"/>
    <property type="match status" value="1"/>
</dbReference>
<evidence type="ECO:0000256" key="9">
    <source>
        <dbReference type="ARBA" id="ARBA00022989"/>
    </source>
</evidence>
<feature type="transmembrane region" description="Helical" evidence="12">
    <location>
        <begin position="256"/>
        <end position="281"/>
    </location>
</feature>
<evidence type="ECO:0000256" key="4">
    <source>
        <dbReference type="ARBA" id="ARBA00022475"/>
    </source>
</evidence>
<feature type="transmembrane region" description="Helical" evidence="12">
    <location>
        <begin position="6"/>
        <end position="39"/>
    </location>
</feature>
<accession>A0A1D8D0Q4</accession>
<name>A0A1D8D0Q4_CHLLM</name>
<keyword evidence="11 12" id="KW-0472">Membrane</keyword>
<protein>
    <submittedName>
        <fullName evidence="13">Cytochrome d ubiquinol oxidase subunit II</fullName>
    </submittedName>
</protein>
<dbReference type="GO" id="GO:0005886">
    <property type="term" value="C:plasma membrane"/>
    <property type="evidence" value="ECO:0007669"/>
    <property type="project" value="UniProtKB-SubCell"/>
</dbReference>
<dbReference type="Proteomes" id="UP000095185">
    <property type="component" value="Chromosome"/>
</dbReference>
<comment type="similarity">
    <text evidence="2">Belongs to the cytochrome ubiquinol oxidase subunit 2 family.</text>
</comment>